<feature type="region of interest" description="Disordered" evidence="2">
    <location>
        <begin position="34"/>
        <end position="55"/>
    </location>
</feature>
<gene>
    <name evidence="5" type="ORF">I2501_00450</name>
</gene>
<evidence type="ECO:0000256" key="2">
    <source>
        <dbReference type="SAM" id="MobiDB-lite"/>
    </source>
</evidence>
<protein>
    <submittedName>
        <fullName evidence="5">MmgE/PrpD family protein</fullName>
    </submittedName>
</protein>
<dbReference type="AlphaFoldDB" id="A0A931B1W5"/>
<accession>A0A931B1W5</accession>
<dbReference type="PANTHER" id="PTHR16943:SF8">
    <property type="entry name" value="2-METHYLCITRATE DEHYDRATASE"/>
    <property type="match status" value="1"/>
</dbReference>
<organism evidence="5 6">
    <name type="scientific">Streptacidiphilus fuscans</name>
    <dbReference type="NCBI Taxonomy" id="2789292"/>
    <lineage>
        <taxon>Bacteria</taxon>
        <taxon>Bacillati</taxon>
        <taxon>Actinomycetota</taxon>
        <taxon>Actinomycetes</taxon>
        <taxon>Kitasatosporales</taxon>
        <taxon>Streptomycetaceae</taxon>
        <taxon>Streptacidiphilus</taxon>
    </lineage>
</organism>
<dbReference type="PANTHER" id="PTHR16943">
    <property type="entry name" value="2-METHYLCITRATE DEHYDRATASE-RELATED"/>
    <property type="match status" value="1"/>
</dbReference>
<dbReference type="GO" id="GO:0016829">
    <property type="term" value="F:lyase activity"/>
    <property type="evidence" value="ECO:0007669"/>
    <property type="project" value="InterPro"/>
</dbReference>
<evidence type="ECO:0000259" key="3">
    <source>
        <dbReference type="Pfam" id="PF03972"/>
    </source>
</evidence>
<dbReference type="InterPro" id="IPR045337">
    <property type="entry name" value="MmgE_PrpD_C"/>
</dbReference>
<evidence type="ECO:0000313" key="6">
    <source>
        <dbReference type="Proteomes" id="UP000657385"/>
    </source>
</evidence>
<dbReference type="EMBL" id="JADPRT010000001">
    <property type="protein sequence ID" value="MBF9066503.1"/>
    <property type="molecule type" value="Genomic_DNA"/>
</dbReference>
<dbReference type="Pfam" id="PF19305">
    <property type="entry name" value="MmgE_PrpD_C"/>
    <property type="match status" value="1"/>
</dbReference>
<sequence>MLYVLTSTPGCPGSFGCSRVPVFLHSRRARTTAEVSAVHAPTPETTRRPTDPDGPTGRLAAWLAGATLDEIPTAVRERAAHLVLDGLGCALIGAQLPWSRTAVEAVLTLEGTGDVPLIGWGRTTSAPAAAVLNGTFIQGFELDDYFPAAPLHSASLVLPALLSTSAQLPAVSGAEFLRAAVLAFETGPRIGLALHGPQMLTRGWHSGSVFGTHAAAAASGALRGLDPAAFEDALGLAATQSAGLMAAQYEAMSKRMHHGLAARNGFYAAGLAAAGYTGIKRVFERPYGGFLSTFGEGHDPDATQVTRGLGEIWHTSGIAVKQHAAMGGLHPAVDAVLALSKQHAFDTQDVTGIRIEVPEAIYHHGWWQPERPLTTIGAQMNIAYAVSVALLDGQVGPAQFTPARIDADDVWQLIDRTTVAQVDTVQDPAWAQPGYNTRVTLRLRDGQELTLALNQPHGGPDDPLRNDEIRAKFRTLTADVIDTHRAARIEELTLAIETLPDLTELVALLAAPAGGVLG</sequence>
<comment type="similarity">
    <text evidence="1">Belongs to the PrpD family.</text>
</comment>
<dbReference type="InterPro" id="IPR042183">
    <property type="entry name" value="MmgE/PrpD_sf_1"/>
</dbReference>
<evidence type="ECO:0000259" key="4">
    <source>
        <dbReference type="Pfam" id="PF19305"/>
    </source>
</evidence>
<dbReference type="InterPro" id="IPR036148">
    <property type="entry name" value="MmgE/PrpD_sf"/>
</dbReference>
<dbReference type="InterPro" id="IPR045336">
    <property type="entry name" value="MmgE_PrpD_N"/>
</dbReference>
<keyword evidence="6" id="KW-1185">Reference proteome</keyword>
<dbReference type="SUPFAM" id="SSF103378">
    <property type="entry name" value="2-methylcitrate dehydratase PrpD"/>
    <property type="match status" value="1"/>
</dbReference>
<evidence type="ECO:0000313" key="5">
    <source>
        <dbReference type="EMBL" id="MBF9066503.1"/>
    </source>
</evidence>
<feature type="domain" description="MmgE/PrpD C-terminal" evidence="4">
    <location>
        <begin position="323"/>
        <end position="496"/>
    </location>
</feature>
<dbReference type="Pfam" id="PF03972">
    <property type="entry name" value="MmgE_PrpD_N"/>
    <property type="match status" value="1"/>
</dbReference>
<dbReference type="Proteomes" id="UP000657385">
    <property type="component" value="Unassembled WGS sequence"/>
</dbReference>
<dbReference type="Gene3D" id="3.30.1330.120">
    <property type="entry name" value="2-methylcitrate dehydratase PrpD"/>
    <property type="match status" value="1"/>
</dbReference>
<name>A0A931B1W5_9ACTN</name>
<comment type="caution">
    <text evidence="5">The sequence shown here is derived from an EMBL/GenBank/DDBJ whole genome shotgun (WGS) entry which is preliminary data.</text>
</comment>
<feature type="domain" description="MmgE/PrpD N-terminal" evidence="3">
    <location>
        <begin position="58"/>
        <end position="300"/>
    </location>
</feature>
<dbReference type="InterPro" id="IPR042188">
    <property type="entry name" value="MmgE/PrpD_sf_2"/>
</dbReference>
<reference evidence="5" key="1">
    <citation type="submission" date="2020-11" db="EMBL/GenBank/DDBJ databases">
        <title>Isolation and identification of active actinomycetes.</title>
        <authorList>
            <person name="Yu B."/>
        </authorList>
    </citation>
    <scope>NUCLEOTIDE SEQUENCE</scope>
    <source>
        <strain evidence="5">NEAU-YB345</strain>
    </source>
</reference>
<proteinExistence type="inferred from homology"/>
<dbReference type="InterPro" id="IPR005656">
    <property type="entry name" value="MmgE_PrpD"/>
</dbReference>
<dbReference type="Gene3D" id="1.10.4100.10">
    <property type="entry name" value="2-methylcitrate dehydratase PrpD"/>
    <property type="match status" value="1"/>
</dbReference>
<evidence type="ECO:0000256" key="1">
    <source>
        <dbReference type="ARBA" id="ARBA00006174"/>
    </source>
</evidence>